<keyword evidence="4 9" id="KW-0732">Signal</keyword>
<keyword evidence="8" id="KW-0812">Transmembrane</keyword>
<keyword evidence="2" id="KW-1003">Cell membrane</keyword>
<feature type="domain" description="UPAR/Ly6" evidence="10">
    <location>
        <begin position="135"/>
        <end position="234"/>
    </location>
</feature>
<evidence type="ECO:0000313" key="12">
    <source>
        <dbReference type="RefSeq" id="XP_030067369.1"/>
    </source>
</evidence>
<feature type="transmembrane region" description="Helical" evidence="8">
    <location>
        <begin position="243"/>
        <end position="259"/>
    </location>
</feature>
<dbReference type="InterPro" id="IPR018363">
    <property type="entry name" value="CD59_antigen_CS"/>
</dbReference>
<feature type="domain" description="UPAR/Ly6" evidence="10">
    <location>
        <begin position="31"/>
        <end position="128"/>
    </location>
</feature>
<dbReference type="InterPro" id="IPR016054">
    <property type="entry name" value="LY6_UPA_recep-like"/>
</dbReference>
<proteinExistence type="predicted"/>
<name>A0A6P7YVR9_9AMPH</name>
<accession>A0A6P7YVR9</accession>
<gene>
    <name evidence="12 13" type="primary">LOC115475630</name>
</gene>
<evidence type="ECO:0000256" key="5">
    <source>
        <dbReference type="ARBA" id="ARBA00023136"/>
    </source>
</evidence>
<sequence length="260" mass="28044">MDPRTYSQHTIWAAVVSFLMAVVLFQVAESLQCYSCIDEGDNGCSPPNITIVKCVLPMDTCYEYTQTVGTGSSMVTRQKKGCSLGSQKSIQGDDINEAMYHISNIRGCSTDFCNNKLQNARERTPPLITVVPNGVECYSCASFSKDQCLPQYAEKINCTGDTMRCYEGNVTIAVSDGNPPKAIYFKTCEDKSICTTDVSLSATDMTISQKGFCCSGSYCNGPALPTTGITTTSNPNSQVPCSSVSYFSLLIGILIVIGVL</sequence>
<dbReference type="Proteomes" id="UP000515156">
    <property type="component" value="Chromosome 8"/>
</dbReference>
<dbReference type="PANTHER" id="PTHR10624:SF8">
    <property type="entry name" value="LY6_PLAUR DOMAIN-CONTAINING PROTEIN 3"/>
    <property type="match status" value="1"/>
</dbReference>
<dbReference type="PROSITE" id="PS00983">
    <property type="entry name" value="LY6_UPAR"/>
    <property type="match status" value="1"/>
</dbReference>
<dbReference type="OrthoDB" id="9834667at2759"/>
<dbReference type="Pfam" id="PF00021">
    <property type="entry name" value="UPAR_LY6"/>
    <property type="match status" value="2"/>
</dbReference>
<reference evidence="12 13" key="1">
    <citation type="submission" date="2025-04" db="UniProtKB">
        <authorList>
            <consortium name="RefSeq"/>
        </authorList>
    </citation>
    <scope>IDENTIFICATION</scope>
</reference>
<evidence type="ECO:0000256" key="1">
    <source>
        <dbReference type="ARBA" id="ARBA00004609"/>
    </source>
</evidence>
<comment type="subcellular location">
    <subcellularLocation>
        <location evidence="1">Cell membrane</location>
        <topology evidence="1">Lipid-anchor</topology>
        <topology evidence="1">GPI-anchor</topology>
    </subcellularLocation>
</comment>
<keyword evidence="7" id="KW-0449">Lipoprotein</keyword>
<evidence type="ECO:0000256" key="6">
    <source>
        <dbReference type="ARBA" id="ARBA00023180"/>
    </source>
</evidence>
<feature type="signal peptide" evidence="9">
    <location>
        <begin position="1"/>
        <end position="30"/>
    </location>
</feature>
<keyword evidence="5 8" id="KW-0472">Membrane</keyword>
<keyword evidence="11" id="KW-1185">Reference proteome</keyword>
<dbReference type="GeneID" id="115475630"/>
<keyword evidence="6" id="KW-0325">Glycoprotein</keyword>
<evidence type="ECO:0000256" key="2">
    <source>
        <dbReference type="ARBA" id="ARBA00022475"/>
    </source>
</evidence>
<feature type="chain" id="PRO_5044652571" evidence="9">
    <location>
        <begin position="31"/>
        <end position="260"/>
    </location>
</feature>
<dbReference type="RefSeq" id="XP_030067370.1">
    <property type="nucleotide sequence ID" value="XM_030211510.1"/>
</dbReference>
<dbReference type="PANTHER" id="PTHR10624">
    <property type="entry name" value="UROKINASE PLASMINOGEN ACTIVATOR SURFACE RECEPTOR-RELATED"/>
    <property type="match status" value="1"/>
</dbReference>
<evidence type="ECO:0000256" key="8">
    <source>
        <dbReference type="SAM" id="Phobius"/>
    </source>
</evidence>
<dbReference type="GO" id="GO:0005886">
    <property type="term" value="C:plasma membrane"/>
    <property type="evidence" value="ECO:0007669"/>
    <property type="project" value="UniProtKB-SubCell"/>
</dbReference>
<evidence type="ECO:0000256" key="7">
    <source>
        <dbReference type="ARBA" id="ARBA00023288"/>
    </source>
</evidence>
<dbReference type="RefSeq" id="XP_030067369.1">
    <property type="nucleotide sequence ID" value="XM_030211509.1"/>
</dbReference>
<evidence type="ECO:0000256" key="9">
    <source>
        <dbReference type="SAM" id="SignalP"/>
    </source>
</evidence>
<dbReference type="SMART" id="SM00134">
    <property type="entry name" value="LU"/>
    <property type="match status" value="2"/>
</dbReference>
<dbReference type="SUPFAM" id="SSF57302">
    <property type="entry name" value="Snake toxin-like"/>
    <property type="match status" value="2"/>
</dbReference>
<evidence type="ECO:0000256" key="4">
    <source>
        <dbReference type="ARBA" id="ARBA00022729"/>
    </source>
</evidence>
<dbReference type="CDD" id="cd23566">
    <property type="entry name" value="TFP_LU_ECD_LYPD5_rpt2"/>
    <property type="match status" value="1"/>
</dbReference>
<dbReference type="Gene3D" id="2.10.60.10">
    <property type="entry name" value="CD59"/>
    <property type="match status" value="2"/>
</dbReference>
<evidence type="ECO:0000313" key="13">
    <source>
        <dbReference type="RefSeq" id="XP_030067370.1"/>
    </source>
</evidence>
<evidence type="ECO:0000313" key="11">
    <source>
        <dbReference type="Proteomes" id="UP000515156"/>
    </source>
</evidence>
<protein>
    <submittedName>
        <fullName evidence="12 13">Ly6/PLAUR domain-containing protein 3-like isoform X1</fullName>
    </submittedName>
</protein>
<evidence type="ECO:0000259" key="10">
    <source>
        <dbReference type="SMART" id="SM00134"/>
    </source>
</evidence>
<evidence type="ECO:0000256" key="3">
    <source>
        <dbReference type="ARBA" id="ARBA00022622"/>
    </source>
</evidence>
<dbReference type="InterPro" id="IPR045860">
    <property type="entry name" value="Snake_toxin-like_sf"/>
</dbReference>
<dbReference type="GO" id="GO:0098552">
    <property type="term" value="C:side of membrane"/>
    <property type="evidence" value="ECO:0007669"/>
    <property type="project" value="UniProtKB-KW"/>
</dbReference>
<dbReference type="AlphaFoldDB" id="A0A6P7YVR9"/>
<keyword evidence="3" id="KW-0336">GPI-anchor</keyword>
<keyword evidence="8" id="KW-1133">Transmembrane helix</keyword>
<dbReference type="CDD" id="cd23562">
    <property type="entry name" value="TFP_LU_ECD_LYPD3_rpt1"/>
    <property type="match status" value="1"/>
</dbReference>
<dbReference type="KEGG" id="muo:115475630"/>
<organism evidence="11 13">
    <name type="scientific">Microcaecilia unicolor</name>
    <dbReference type="NCBI Taxonomy" id="1415580"/>
    <lineage>
        <taxon>Eukaryota</taxon>
        <taxon>Metazoa</taxon>
        <taxon>Chordata</taxon>
        <taxon>Craniata</taxon>
        <taxon>Vertebrata</taxon>
        <taxon>Euteleostomi</taxon>
        <taxon>Amphibia</taxon>
        <taxon>Gymnophiona</taxon>
        <taxon>Siphonopidae</taxon>
        <taxon>Microcaecilia</taxon>
    </lineage>
</organism>